<keyword evidence="1" id="KW-0472">Membrane</keyword>
<dbReference type="EMBL" id="JBGOOS010000001">
    <property type="protein sequence ID" value="MEZ8207504.1"/>
    <property type="molecule type" value="Genomic_DNA"/>
</dbReference>
<reference evidence="3 4" key="1">
    <citation type="journal article" date="2016" name="Syst. Appl. Microbiol.">
        <title>Vibrio bivalvicida sp. nov., a novel larval pathogen for bivalve molluscs reared in a hatchery.</title>
        <authorList>
            <person name="Dubert J."/>
            <person name="Romalde J.L."/>
            <person name="Prado S."/>
            <person name="Barja J.L."/>
        </authorList>
    </citation>
    <scope>NUCLEOTIDE SEQUENCE [LARGE SCALE GENOMIC DNA]</scope>
    <source>
        <strain evidence="3 4">605</strain>
    </source>
</reference>
<reference evidence="2 5" key="2">
    <citation type="submission" date="2024-06" db="EMBL/GenBank/DDBJ databases">
        <authorList>
            <person name="Steensen K."/>
            <person name="Seneca J."/>
            <person name="Bartlau N."/>
            <person name="Yu A.X."/>
            <person name="Polz M.F."/>
        </authorList>
    </citation>
    <scope>NUCLEOTIDE SEQUENCE [LARGE SCALE GENOMIC DNA]</scope>
    <source>
        <strain evidence="2 5">1F146</strain>
    </source>
</reference>
<evidence type="ECO:0000313" key="2">
    <source>
        <dbReference type="EMBL" id="MEZ8207504.1"/>
    </source>
</evidence>
<gene>
    <name evidence="2" type="ORF">ACED39_01765</name>
    <name evidence="3" type="ORF">APB76_07515</name>
</gene>
<keyword evidence="1" id="KW-1133">Transmembrane helix</keyword>
<protein>
    <submittedName>
        <fullName evidence="3">NADH:ubiquinone oxidoreductase</fullName>
    </submittedName>
</protein>
<organism evidence="3 4">
    <name type="scientific">Vibrio bivalvicida</name>
    <dbReference type="NCBI Taxonomy" id="1276888"/>
    <lineage>
        <taxon>Bacteria</taxon>
        <taxon>Pseudomonadati</taxon>
        <taxon>Pseudomonadota</taxon>
        <taxon>Gammaproteobacteria</taxon>
        <taxon>Vibrionales</taxon>
        <taxon>Vibrionaceae</taxon>
        <taxon>Vibrio</taxon>
        <taxon>Vibrio oreintalis group</taxon>
    </lineage>
</organism>
<feature type="transmembrane region" description="Helical" evidence="1">
    <location>
        <begin position="79"/>
        <end position="102"/>
    </location>
</feature>
<dbReference type="Proteomes" id="UP000078406">
    <property type="component" value="Unassembled WGS sequence"/>
</dbReference>
<dbReference type="EMBL" id="LLEI02000021">
    <property type="protein sequence ID" value="OAJ95122.1"/>
    <property type="molecule type" value="Genomic_DNA"/>
</dbReference>
<sequence length="121" mass="13540">MKLFILFMVSITAGVASAEHLHSFLLGLYISTMAVGSCYWFAFRSSRFPQLALLLLICGLFSKIAITVAGVSWGMSQELISSPFVFALSYLFFSIVATYAWFVHRERLMAKQQAQQELKAA</sequence>
<keyword evidence="1" id="KW-0812">Transmembrane</keyword>
<evidence type="ECO:0000313" key="4">
    <source>
        <dbReference type="Proteomes" id="UP000078406"/>
    </source>
</evidence>
<evidence type="ECO:0000313" key="5">
    <source>
        <dbReference type="Proteomes" id="UP001569151"/>
    </source>
</evidence>
<dbReference type="RefSeq" id="WP_049844902.1">
    <property type="nucleotide sequence ID" value="NZ_JBGOOF010000009.1"/>
</dbReference>
<keyword evidence="5" id="KW-1185">Reference proteome</keyword>
<feature type="transmembrane region" description="Helical" evidence="1">
    <location>
        <begin position="28"/>
        <end position="44"/>
    </location>
</feature>
<proteinExistence type="predicted"/>
<name>A0A177Y2N2_9VIBR</name>
<comment type="caution">
    <text evidence="3">The sequence shown here is derived from an EMBL/GenBank/DDBJ whole genome shotgun (WGS) entry which is preliminary data.</text>
</comment>
<dbReference type="AlphaFoldDB" id="A0A177Y2N2"/>
<evidence type="ECO:0000256" key="1">
    <source>
        <dbReference type="SAM" id="Phobius"/>
    </source>
</evidence>
<evidence type="ECO:0000313" key="3">
    <source>
        <dbReference type="EMBL" id="OAJ95122.1"/>
    </source>
</evidence>
<accession>A0A177Y2N2</accession>
<feature type="transmembrane region" description="Helical" evidence="1">
    <location>
        <begin position="51"/>
        <end position="73"/>
    </location>
</feature>
<keyword evidence="3" id="KW-0830">Ubiquinone</keyword>
<dbReference type="Proteomes" id="UP001569151">
    <property type="component" value="Unassembled WGS sequence"/>
</dbReference>